<dbReference type="Proteomes" id="UP000016986">
    <property type="component" value="Unassembled WGS sequence"/>
</dbReference>
<dbReference type="OrthoDB" id="259485at2157"/>
<evidence type="ECO:0000313" key="2">
    <source>
        <dbReference type="EMBL" id="GAD51507.1"/>
    </source>
</evidence>
<dbReference type="RefSeq" id="WP_020221435.1">
    <property type="nucleotide sequence ID" value="NZ_BANO01000061.1"/>
</dbReference>
<dbReference type="Pfam" id="PF23438">
    <property type="entry name" value="DUF7123"/>
    <property type="match status" value="1"/>
</dbReference>
<accession>U2YRZ3</accession>
<keyword evidence="3" id="KW-1185">Reference proteome</keyword>
<evidence type="ECO:0000313" key="3">
    <source>
        <dbReference type="Proteomes" id="UP000016986"/>
    </source>
</evidence>
<dbReference type="EMBL" id="BATA01000003">
    <property type="protein sequence ID" value="GAD51507.1"/>
    <property type="molecule type" value="Genomic_DNA"/>
</dbReference>
<organism evidence="2 3">
    <name type="scientific">Halarchaeum acidiphilum MH1-52-1</name>
    <dbReference type="NCBI Taxonomy" id="1261545"/>
    <lineage>
        <taxon>Archaea</taxon>
        <taxon>Methanobacteriati</taxon>
        <taxon>Methanobacteriota</taxon>
        <taxon>Stenosarchaea group</taxon>
        <taxon>Halobacteria</taxon>
        <taxon>Halobacteriales</taxon>
        <taxon>Halobacteriaceae</taxon>
    </lineage>
</organism>
<sequence>MASISTERNPKAVRLERYLRERLDAGPFYCKSKEIAADLSLSASQVGQFLGRFDGEETDVVAERWAYSGGTRWYVRPADAGRE</sequence>
<dbReference type="eggNOG" id="arCOG02866">
    <property type="taxonomic scope" value="Archaea"/>
</dbReference>
<dbReference type="InterPro" id="IPR055547">
    <property type="entry name" value="DUF7123"/>
</dbReference>
<evidence type="ECO:0000259" key="1">
    <source>
        <dbReference type="Pfam" id="PF23438"/>
    </source>
</evidence>
<reference evidence="2 3" key="1">
    <citation type="submission" date="2013-09" db="EMBL/GenBank/DDBJ databases">
        <title>Whole genome sequencing of Halarchaeum acidiphilum strain MH1-52-1.</title>
        <authorList>
            <person name="Shimane Y."/>
            <person name="Minegishi H."/>
            <person name="Nishi S."/>
            <person name="Echigo A."/>
            <person name="Shuto A."/>
            <person name="Konishi M."/>
            <person name="Ito T."/>
            <person name="Ohkuma M."/>
            <person name="Ohta Y."/>
            <person name="Nagano Y."/>
            <person name="Tsubouchi T."/>
            <person name="Mori K."/>
            <person name="Usui K."/>
            <person name="Kamekura M."/>
            <person name="Usami R."/>
            <person name="Takaki Y."/>
            <person name="Hatada Y."/>
        </authorList>
    </citation>
    <scope>NUCLEOTIDE SEQUENCE [LARGE SCALE GENOMIC DNA]</scope>
    <source>
        <strain evidence="2 3">JCM 16109</strain>
    </source>
</reference>
<gene>
    <name evidence="2" type="ORF">MBEHAL_0267</name>
</gene>
<name>U2YRZ3_9EURY</name>
<proteinExistence type="predicted"/>
<protein>
    <recommendedName>
        <fullName evidence="1">DUF7123 domain-containing protein</fullName>
    </recommendedName>
</protein>
<dbReference type="AlphaFoldDB" id="U2YRZ3"/>
<feature type="domain" description="DUF7123" evidence="1">
    <location>
        <begin position="5"/>
        <end position="76"/>
    </location>
</feature>
<comment type="caution">
    <text evidence="2">The sequence shown here is derived from an EMBL/GenBank/DDBJ whole genome shotgun (WGS) entry which is preliminary data.</text>
</comment>